<evidence type="ECO:0008006" key="3">
    <source>
        <dbReference type="Google" id="ProtNLM"/>
    </source>
</evidence>
<dbReference type="PROSITE" id="PS51257">
    <property type="entry name" value="PROKAR_LIPOPROTEIN"/>
    <property type="match status" value="1"/>
</dbReference>
<gene>
    <name evidence="1" type="ORF">D0C36_08140</name>
</gene>
<dbReference type="Proteomes" id="UP000264217">
    <property type="component" value="Unassembled WGS sequence"/>
</dbReference>
<dbReference type="OrthoDB" id="616292at2"/>
<evidence type="ECO:0000313" key="1">
    <source>
        <dbReference type="EMBL" id="RFZ95854.1"/>
    </source>
</evidence>
<reference evidence="1 2" key="1">
    <citation type="submission" date="2018-08" db="EMBL/GenBank/DDBJ databases">
        <title>Mucilaginibacter sp. MYSH2.</title>
        <authorList>
            <person name="Seo T."/>
        </authorList>
    </citation>
    <scope>NUCLEOTIDE SEQUENCE [LARGE SCALE GENOMIC DNA]</scope>
    <source>
        <strain evidence="1 2">MYSH2</strain>
    </source>
</reference>
<sequence length="404" mass="45411">MKKQLLLLFSIIMAGTLLFTGCVKVDYTKIDSPAYLRVFNDLPYTRSLDVKDAKVPFFCMIINPTFDASGKVSGGQIVGDFLDTREPYAPPYPSHIGSSTSVNNPEYPGKENVLVGPILNGYDLSSWAQIPSGKLRVMFLYRPKNTVPYFKLENALIGDVMVDTTLDFSAKEVYTMHLLQQKYTDSKSNKVLLRQENFQKLPLSDSLNYVNFYNYSAEGFVEADNSKKQQPINVNNLMYGIRDRMDVYLTIYPNQDEDANARNLQGREVKGFNGQYLTTMVRSTTLGTPATYVSYPLFPDKAASHITTKSWQVFDFYSPGTNPTNSPYYFSDYDTQGNWGTINCIADGQVYVNGNIGQRLPNTVINIHSGVNNPQSFASVNTIEVVNGAAYLMTIQRKYPAPQY</sequence>
<organism evidence="1 2">
    <name type="scientific">Mucilaginibacter conchicola</name>
    <dbReference type="NCBI Taxonomy" id="2303333"/>
    <lineage>
        <taxon>Bacteria</taxon>
        <taxon>Pseudomonadati</taxon>
        <taxon>Bacteroidota</taxon>
        <taxon>Sphingobacteriia</taxon>
        <taxon>Sphingobacteriales</taxon>
        <taxon>Sphingobacteriaceae</taxon>
        <taxon>Mucilaginibacter</taxon>
    </lineage>
</organism>
<name>A0A372P168_9SPHI</name>
<protein>
    <recommendedName>
        <fullName evidence="3">DUF4270 family protein</fullName>
    </recommendedName>
</protein>
<dbReference type="RefSeq" id="WP_117391403.1">
    <property type="nucleotide sequence ID" value="NZ_QWDC01000001.1"/>
</dbReference>
<dbReference type="AlphaFoldDB" id="A0A372P168"/>
<proteinExistence type="predicted"/>
<accession>A0A372P168</accession>
<comment type="caution">
    <text evidence="1">The sequence shown here is derived from an EMBL/GenBank/DDBJ whole genome shotgun (WGS) entry which is preliminary data.</text>
</comment>
<keyword evidence="2" id="KW-1185">Reference proteome</keyword>
<dbReference type="EMBL" id="QWDC01000001">
    <property type="protein sequence ID" value="RFZ95854.1"/>
    <property type="molecule type" value="Genomic_DNA"/>
</dbReference>
<evidence type="ECO:0000313" key="2">
    <source>
        <dbReference type="Proteomes" id="UP000264217"/>
    </source>
</evidence>